<evidence type="ECO:0000313" key="2">
    <source>
        <dbReference type="Proteomes" id="UP000032142"/>
    </source>
</evidence>
<dbReference type="AlphaFoldDB" id="A0A0B0PAC3"/>
<name>A0A0B0PAC3_GOSAR</name>
<keyword evidence="2" id="KW-1185">Reference proteome</keyword>
<dbReference type="Proteomes" id="UP000032142">
    <property type="component" value="Unassembled WGS sequence"/>
</dbReference>
<accession>A0A0B0PAC3</accession>
<dbReference type="EMBL" id="KN418043">
    <property type="protein sequence ID" value="KHG21269.1"/>
    <property type="molecule type" value="Genomic_DNA"/>
</dbReference>
<gene>
    <name evidence="1" type="ORF">F383_27598</name>
</gene>
<organism evidence="1 2">
    <name type="scientific">Gossypium arboreum</name>
    <name type="common">Tree cotton</name>
    <name type="synonym">Gossypium nanking</name>
    <dbReference type="NCBI Taxonomy" id="29729"/>
    <lineage>
        <taxon>Eukaryota</taxon>
        <taxon>Viridiplantae</taxon>
        <taxon>Streptophyta</taxon>
        <taxon>Embryophyta</taxon>
        <taxon>Tracheophyta</taxon>
        <taxon>Spermatophyta</taxon>
        <taxon>Magnoliopsida</taxon>
        <taxon>eudicotyledons</taxon>
        <taxon>Gunneridae</taxon>
        <taxon>Pentapetalae</taxon>
        <taxon>rosids</taxon>
        <taxon>malvids</taxon>
        <taxon>Malvales</taxon>
        <taxon>Malvaceae</taxon>
        <taxon>Malvoideae</taxon>
        <taxon>Gossypium</taxon>
    </lineage>
</organism>
<reference evidence="2" key="1">
    <citation type="submission" date="2014-09" db="EMBL/GenBank/DDBJ databases">
        <authorList>
            <person name="Mudge J."/>
            <person name="Ramaraj T."/>
            <person name="Lindquist I.E."/>
            <person name="Bharti A.K."/>
            <person name="Sundararajan A."/>
            <person name="Cameron C.T."/>
            <person name="Woodward J.E."/>
            <person name="May G.D."/>
            <person name="Brubaker C."/>
            <person name="Broadhvest J."/>
            <person name="Wilkins T.A."/>
        </authorList>
    </citation>
    <scope>NUCLEOTIDE SEQUENCE</scope>
    <source>
        <strain evidence="2">cv. AKA8401</strain>
    </source>
</reference>
<sequence length="43" mass="4948">MNKLYIYIYVIMILNCLRSRICLDIGFRDMISCKTTSGTLASI</sequence>
<evidence type="ECO:0000313" key="1">
    <source>
        <dbReference type="EMBL" id="KHG21269.1"/>
    </source>
</evidence>
<proteinExistence type="predicted"/>
<protein>
    <submittedName>
        <fullName evidence="1">Uncharacterized protein</fullName>
    </submittedName>
</protein>